<dbReference type="STRING" id="77020.A0A0M8MX78"/>
<reference evidence="10 11" key="1">
    <citation type="submission" date="2015-07" db="EMBL/GenBank/DDBJ databases">
        <title>Draft Genome Sequence of Malassezia furfur CBS1878 and Malassezia pachydermatis CBS1879.</title>
        <authorList>
            <person name="Triana S."/>
            <person name="Ohm R."/>
            <person name="Gonzalez A."/>
            <person name="DeCock H."/>
            <person name="Restrepo S."/>
            <person name="Celis A."/>
        </authorList>
    </citation>
    <scope>NUCLEOTIDE SEQUENCE [LARGE SCALE GENOMIC DNA]</scope>
    <source>
        <strain evidence="10 11">CBS 1879</strain>
    </source>
</reference>
<dbReference type="InterPro" id="IPR000953">
    <property type="entry name" value="Chromo/chromo_shadow_dom"/>
</dbReference>
<evidence type="ECO:0000313" key="10">
    <source>
        <dbReference type="EMBL" id="KOS15640.1"/>
    </source>
</evidence>
<dbReference type="Pfam" id="PF05712">
    <property type="entry name" value="MRG"/>
    <property type="match status" value="1"/>
</dbReference>
<dbReference type="CDD" id="cd18983">
    <property type="entry name" value="CBD_MSL3_like"/>
    <property type="match status" value="1"/>
</dbReference>
<dbReference type="PIRSF" id="PIRSF038133">
    <property type="entry name" value="HAT_Nua4_EAF3/MRG15"/>
    <property type="match status" value="1"/>
</dbReference>
<dbReference type="RefSeq" id="XP_017993272.1">
    <property type="nucleotide sequence ID" value="XM_018137066.1"/>
</dbReference>
<comment type="similarity">
    <text evidence="2">Belongs to the MRG family.</text>
</comment>
<keyword evidence="4" id="KW-0156">Chromatin regulator</keyword>
<evidence type="ECO:0000313" key="11">
    <source>
        <dbReference type="Proteomes" id="UP000037751"/>
    </source>
</evidence>
<evidence type="ECO:0000256" key="2">
    <source>
        <dbReference type="ARBA" id="ARBA00009093"/>
    </source>
</evidence>
<evidence type="ECO:0000256" key="7">
    <source>
        <dbReference type="ARBA" id="ARBA00023242"/>
    </source>
</evidence>
<comment type="caution">
    <text evidence="10">The sequence shown here is derived from an EMBL/GenBank/DDBJ whole genome shotgun (WGS) entry which is preliminary data.</text>
</comment>
<dbReference type="PROSITE" id="PS51640">
    <property type="entry name" value="MRG"/>
    <property type="match status" value="1"/>
</dbReference>
<dbReference type="OrthoDB" id="124855at2759"/>
<gene>
    <name evidence="10" type="ORF">Malapachy_2577</name>
</gene>
<dbReference type="InterPro" id="IPR008676">
    <property type="entry name" value="MRG"/>
</dbReference>
<evidence type="ECO:0000256" key="5">
    <source>
        <dbReference type="ARBA" id="ARBA00023015"/>
    </source>
</evidence>
<dbReference type="Proteomes" id="UP000037751">
    <property type="component" value="Unassembled WGS sequence"/>
</dbReference>
<dbReference type="InterPro" id="IPR053820">
    <property type="entry name" value="MSL3_chromo-like"/>
</dbReference>
<dbReference type="GeneID" id="28728941"/>
<dbReference type="GO" id="GO:0032221">
    <property type="term" value="C:Rpd3S complex"/>
    <property type="evidence" value="ECO:0007669"/>
    <property type="project" value="TreeGrafter"/>
</dbReference>
<feature type="region of interest" description="Disordered" evidence="8">
    <location>
        <begin position="101"/>
        <end position="149"/>
    </location>
</feature>
<evidence type="ECO:0000259" key="9">
    <source>
        <dbReference type="SMART" id="SM00298"/>
    </source>
</evidence>
<dbReference type="Gene3D" id="2.30.30.140">
    <property type="match status" value="1"/>
</dbReference>
<proteinExistence type="inferred from homology"/>
<dbReference type="InterPro" id="IPR026541">
    <property type="entry name" value="MRG_dom"/>
</dbReference>
<dbReference type="GO" id="GO:0006338">
    <property type="term" value="P:chromatin remodeling"/>
    <property type="evidence" value="ECO:0007669"/>
    <property type="project" value="UniProtKB-ARBA"/>
</dbReference>
<feature type="compositionally biased region" description="Basic and acidic residues" evidence="8">
    <location>
        <begin position="129"/>
        <end position="145"/>
    </location>
</feature>
<name>A0A0M8MX78_9BASI</name>
<evidence type="ECO:0000256" key="3">
    <source>
        <dbReference type="ARBA" id="ARBA00018505"/>
    </source>
</evidence>
<feature type="compositionally biased region" description="Basic and acidic residues" evidence="8">
    <location>
        <begin position="101"/>
        <end position="110"/>
    </location>
</feature>
<dbReference type="PANTHER" id="PTHR10880:SF15">
    <property type="entry name" value="MSL COMPLEX SUBUNIT 3"/>
    <property type="match status" value="1"/>
</dbReference>
<accession>A0A0M8MX78</accession>
<dbReference type="PANTHER" id="PTHR10880">
    <property type="entry name" value="MORTALITY FACTOR 4-LIKE PROTEIN"/>
    <property type="match status" value="1"/>
</dbReference>
<keyword evidence="7" id="KW-0539">Nucleus</keyword>
<keyword evidence="6" id="KW-0804">Transcription</keyword>
<dbReference type="AlphaFoldDB" id="A0A0M8MX78"/>
<keyword evidence="5" id="KW-0805">Transcription regulation</keyword>
<dbReference type="Gene3D" id="1.10.274.30">
    <property type="entry name" value="MRG domain"/>
    <property type="match status" value="1"/>
</dbReference>
<dbReference type="GO" id="GO:0006355">
    <property type="term" value="P:regulation of DNA-templated transcription"/>
    <property type="evidence" value="ECO:0007669"/>
    <property type="project" value="InterPro"/>
</dbReference>
<dbReference type="VEuPathDB" id="FungiDB:Malapachy_2577"/>
<evidence type="ECO:0000256" key="4">
    <source>
        <dbReference type="ARBA" id="ARBA00022853"/>
    </source>
</evidence>
<dbReference type="SMART" id="SM00298">
    <property type="entry name" value="CHROMO"/>
    <property type="match status" value="1"/>
</dbReference>
<dbReference type="InterPro" id="IPR016197">
    <property type="entry name" value="Chromo-like_dom_sf"/>
</dbReference>
<comment type="subcellular location">
    <subcellularLocation>
        <location evidence="1">Nucleus</location>
    </subcellularLocation>
</comment>
<feature type="region of interest" description="Disordered" evidence="8">
    <location>
        <begin position="254"/>
        <end position="287"/>
    </location>
</feature>
<feature type="compositionally biased region" description="Polar residues" evidence="8">
    <location>
        <begin position="113"/>
        <end position="125"/>
    </location>
</feature>
<dbReference type="InterPro" id="IPR038217">
    <property type="entry name" value="MRG_C_sf"/>
</dbReference>
<evidence type="ECO:0000256" key="8">
    <source>
        <dbReference type="SAM" id="MobiDB-lite"/>
    </source>
</evidence>
<sequence length="362" mass="40321">MQYQQDEKVLCFHGPLIYQAKILMAEEWKGDENQNGATGPHYFVHYQGWKKTWDEWVPQTRLLKYNEENLARQKALVDAQKAEAAAAAAVAAAQAAEKEQASRAKADIRKAGTPTNGSPATSTSRGSKRSRESADADEQDKRPDLRLTIPEPLKAQLVDDWENVTRKEQLVPLPRQPNVKQILDDYAAYYQSKAKATTRARSPAVLTEVLAGLKLYFDKSLAQNLLYRFERPQYVEMRKRHGPKMGDGDVQTEIAAAKPGGGRRGRTKASAAKDEGTPSPAPAPPSTLTELEASALYGAEHLLRLFVNLPSIVSHTTMDADSIAILREHVNEFLAFLAKEKDRLFVPEYEDPSPAYHRLSAI</sequence>
<keyword evidence="11" id="KW-1185">Reference proteome</keyword>
<feature type="domain" description="Chromo" evidence="9">
    <location>
        <begin position="2"/>
        <end position="78"/>
    </location>
</feature>
<dbReference type="Pfam" id="PF22732">
    <property type="entry name" value="MSL3_chromo-like"/>
    <property type="match status" value="1"/>
</dbReference>
<evidence type="ECO:0000256" key="1">
    <source>
        <dbReference type="ARBA" id="ARBA00004123"/>
    </source>
</evidence>
<evidence type="ECO:0000256" key="6">
    <source>
        <dbReference type="ARBA" id="ARBA00023163"/>
    </source>
</evidence>
<dbReference type="EMBL" id="LGAV01000002">
    <property type="protein sequence ID" value="KOS15640.1"/>
    <property type="molecule type" value="Genomic_DNA"/>
</dbReference>
<protein>
    <recommendedName>
        <fullName evidence="3">Chromatin modification-related protein EAF3</fullName>
    </recommendedName>
</protein>
<organism evidence="10 11">
    <name type="scientific">Malassezia pachydermatis</name>
    <dbReference type="NCBI Taxonomy" id="77020"/>
    <lineage>
        <taxon>Eukaryota</taxon>
        <taxon>Fungi</taxon>
        <taxon>Dikarya</taxon>
        <taxon>Basidiomycota</taxon>
        <taxon>Ustilaginomycotina</taxon>
        <taxon>Malasseziomycetes</taxon>
        <taxon>Malasseziales</taxon>
        <taxon>Malasseziaceae</taxon>
        <taxon>Malassezia</taxon>
    </lineage>
</organism>
<dbReference type="GO" id="GO:0035267">
    <property type="term" value="C:NuA4 histone acetyltransferase complex"/>
    <property type="evidence" value="ECO:0007669"/>
    <property type="project" value="TreeGrafter"/>
</dbReference>
<dbReference type="SUPFAM" id="SSF54160">
    <property type="entry name" value="Chromo domain-like"/>
    <property type="match status" value="1"/>
</dbReference>